<evidence type="ECO:0000259" key="11">
    <source>
        <dbReference type="Pfam" id="PF08544"/>
    </source>
</evidence>
<feature type="active site" evidence="9">
    <location>
        <position position="11"/>
    </location>
</feature>
<evidence type="ECO:0000256" key="7">
    <source>
        <dbReference type="ARBA" id="ARBA00022840"/>
    </source>
</evidence>
<sequence length="299" mass="33523">MDSIRLRARAKINLSIDIKGIFEDGYHDLEMVMQSINLSDYLLIRKVNQGFKMTCSNPDVPLDKKNIIYKTWTLLKEKYLIDGGVEVFLEKNIPIAAGMAGGSTDSAAMFVGINRLFELGLSESEMIEDSKAIGSDIAFCIKGGTHLATGKGCDLKRLLGLDRNIKILLCKPNIFVSTKRVYKKFDSMYKDSFDLINRPDNEILLSGLKNRDNEMIVEGMGNVLEPVTKTWCKDIQRIENTMNKFGSYKSMMSGSGPTVFGFFKDYKSVNKCSSILKKRYSQTYITSASNKGVEICGNK</sequence>
<comment type="similarity">
    <text evidence="1 9">Belongs to the GHMP kinase family. IspE subfamily.</text>
</comment>
<evidence type="ECO:0000313" key="12">
    <source>
        <dbReference type="EMBL" id="PSJ31157.1"/>
    </source>
</evidence>
<dbReference type="InterPro" id="IPR006204">
    <property type="entry name" value="GHMP_kinase_N_dom"/>
</dbReference>
<reference evidence="12" key="1">
    <citation type="thesis" date="2015" institute="Rutgers" country="The State University of New Jersey, 14 College Farm Rd., New Brunswick, NJ, USA">
        <title>Ammonia toxicity in bacteria and its implications for treatment of and resource recovery from highly nitrogenous organic wastes.</title>
        <authorList>
            <person name="Luther A.K."/>
        </authorList>
    </citation>
    <scope>NUCLEOTIDE SEQUENCE</scope>
    <source>
        <strain evidence="12">RT-10B</strain>
    </source>
</reference>
<dbReference type="SUPFAM" id="SSF55060">
    <property type="entry name" value="GHMP Kinase, C-terminal domain"/>
    <property type="match status" value="1"/>
</dbReference>
<dbReference type="GO" id="GO:0016114">
    <property type="term" value="P:terpenoid biosynthetic process"/>
    <property type="evidence" value="ECO:0007669"/>
    <property type="project" value="UniProtKB-UniRule"/>
</dbReference>
<dbReference type="UniPathway" id="UPA00056">
    <property type="reaction ID" value="UER00094"/>
</dbReference>
<dbReference type="SUPFAM" id="SSF54211">
    <property type="entry name" value="Ribosomal protein S5 domain 2-like"/>
    <property type="match status" value="1"/>
</dbReference>
<feature type="binding site" evidence="9">
    <location>
        <begin position="94"/>
        <end position="104"/>
    </location>
    <ligand>
        <name>ATP</name>
        <dbReference type="ChEBI" id="CHEBI:30616"/>
    </ligand>
</feature>
<feature type="domain" description="GHMP kinase C-terminal" evidence="11">
    <location>
        <begin position="205"/>
        <end position="281"/>
    </location>
</feature>
<evidence type="ECO:0000256" key="3">
    <source>
        <dbReference type="ARBA" id="ARBA00017473"/>
    </source>
</evidence>
<evidence type="ECO:0000256" key="6">
    <source>
        <dbReference type="ARBA" id="ARBA00022777"/>
    </source>
</evidence>
<dbReference type="EMBL" id="JYGE01000006">
    <property type="protein sequence ID" value="PSJ31157.1"/>
    <property type="molecule type" value="Genomic_DNA"/>
</dbReference>
<dbReference type="InterPro" id="IPR004424">
    <property type="entry name" value="IspE"/>
</dbReference>
<dbReference type="GO" id="GO:0019288">
    <property type="term" value="P:isopentenyl diphosphate biosynthetic process, methylerythritol 4-phosphate pathway"/>
    <property type="evidence" value="ECO:0007669"/>
    <property type="project" value="UniProtKB-UniRule"/>
</dbReference>
<evidence type="ECO:0000256" key="5">
    <source>
        <dbReference type="ARBA" id="ARBA00022741"/>
    </source>
</evidence>
<keyword evidence="13" id="KW-1185">Reference proteome</keyword>
<dbReference type="InterPro" id="IPR014721">
    <property type="entry name" value="Ribsml_uS5_D2-typ_fold_subgr"/>
</dbReference>
<feature type="active site" evidence="9">
    <location>
        <position position="136"/>
    </location>
</feature>
<keyword evidence="6 9" id="KW-0418">Kinase</keyword>
<dbReference type="RefSeq" id="WP_106777241.1">
    <property type="nucleotide sequence ID" value="NZ_JYGE01000006.1"/>
</dbReference>
<dbReference type="InterPro" id="IPR013750">
    <property type="entry name" value="GHMP_kinase_C_dom"/>
</dbReference>
<dbReference type="Gene3D" id="3.30.230.10">
    <property type="match status" value="1"/>
</dbReference>
<evidence type="ECO:0000256" key="8">
    <source>
        <dbReference type="ARBA" id="ARBA00032554"/>
    </source>
</evidence>
<protein>
    <recommendedName>
        <fullName evidence="3 9">4-diphosphocytidyl-2-C-methyl-D-erythritol kinase</fullName>
        <shortName evidence="9">CMK</shortName>
        <ecNumber evidence="2 9">2.7.1.148</ecNumber>
    </recommendedName>
    <alternativeName>
        <fullName evidence="8 9">4-(cytidine-5'-diphospho)-2-C-methyl-D-erythritol kinase</fullName>
    </alternativeName>
</protein>
<dbReference type="PANTHER" id="PTHR43527:SF2">
    <property type="entry name" value="4-DIPHOSPHOCYTIDYL-2-C-METHYL-D-ERYTHRITOL KINASE, CHLOROPLASTIC"/>
    <property type="match status" value="1"/>
</dbReference>
<dbReference type="EC" id="2.7.1.148" evidence="2 9"/>
<dbReference type="Pfam" id="PF08544">
    <property type="entry name" value="GHMP_kinases_C"/>
    <property type="match status" value="1"/>
</dbReference>
<evidence type="ECO:0000259" key="10">
    <source>
        <dbReference type="Pfam" id="PF00288"/>
    </source>
</evidence>
<evidence type="ECO:0000256" key="4">
    <source>
        <dbReference type="ARBA" id="ARBA00022679"/>
    </source>
</evidence>
<name>A0A2P7PZK2_9FIRM</name>
<evidence type="ECO:0000256" key="1">
    <source>
        <dbReference type="ARBA" id="ARBA00009684"/>
    </source>
</evidence>
<accession>A0A2P7PZK2</accession>
<dbReference type="InterPro" id="IPR036554">
    <property type="entry name" value="GHMP_kinase_C_sf"/>
</dbReference>
<proteinExistence type="inferred from homology"/>
<dbReference type="Pfam" id="PF00288">
    <property type="entry name" value="GHMP_kinases_N"/>
    <property type="match status" value="1"/>
</dbReference>
<comment type="caution">
    <text evidence="12">The sequence shown here is derived from an EMBL/GenBank/DDBJ whole genome shotgun (WGS) entry which is preliminary data.</text>
</comment>
<keyword evidence="9" id="KW-0414">Isoprene biosynthesis</keyword>
<keyword evidence="7 9" id="KW-0067">ATP-binding</keyword>
<comment type="catalytic activity">
    <reaction evidence="9">
        <text>4-CDP-2-C-methyl-D-erythritol + ATP = 4-CDP-2-C-methyl-D-erythritol 2-phosphate + ADP + H(+)</text>
        <dbReference type="Rhea" id="RHEA:18437"/>
        <dbReference type="ChEBI" id="CHEBI:15378"/>
        <dbReference type="ChEBI" id="CHEBI:30616"/>
        <dbReference type="ChEBI" id="CHEBI:57823"/>
        <dbReference type="ChEBI" id="CHEBI:57919"/>
        <dbReference type="ChEBI" id="CHEBI:456216"/>
        <dbReference type="EC" id="2.7.1.148"/>
    </reaction>
</comment>
<dbReference type="Gene3D" id="3.30.70.890">
    <property type="entry name" value="GHMP kinase, C-terminal domain"/>
    <property type="match status" value="1"/>
</dbReference>
<dbReference type="AlphaFoldDB" id="A0A2P7PZK2"/>
<keyword evidence="5 9" id="KW-0547">Nucleotide-binding</keyword>
<evidence type="ECO:0000256" key="9">
    <source>
        <dbReference type="HAMAP-Rule" id="MF_00061"/>
    </source>
</evidence>
<feature type="domain" description="GHMP kinase N-terminal" evidence="10">
    <location>
        <begin position="66"/>
        <end position="144"/>
    </location>
</feature>
<dbReference type="Proteomes" id="UP000241434">
    <property type="component" value="Unassembled WGS sequence"/>
</dbReference>
<dbReference type="InterPro" id="IPR020568">
    <property type="entry name" value="Ribosomal_Su5_D2-typ_SF"/>
</dbReference>
<dbReference type="OrthoDB" id="9809438at2"/>
<dbReference type="GO" id="GO:0050515">
    <property type="term" value="F:4-(cytidine 5'-diphospho)-2-C-methyl-D-erythritol kinase activity"/>
    <property type="evidence" value="ECO:0007669"/>
    <property type="project" value="UniProtKB-UniRule"/>
</dbReference>
<gene>
    <name evidence="9" type="primary">ispE</name>
    <name evidence="12" type="ORF">UF10_07780</name>
</gene>
<evidence type="ECO:0000313" key="13">
    <source>
        <dbReference type="Proteomes" id="UP000241434"/>
    </source>
</evidence>
<evidence type="ECO:0000256" key="2">
    <source>
        <dbReference type="ARBA" id="ARBA00012052"/>
    </source>
</evidence>
<dbReference type="PANTHER" id="PTHR43527">
    <property type="entry name" value="4-DIPHOSPHOCYTIDYL-2-C-METHYL-D-ERYTHRITOL KINASE, CHLOROPLASTIC"/>
    <property type="match status" value="1"/>
</dbReference>
<dbReference type="NCBIfam" id="TIGR00154">
    <property type="entry name" value="ispE"/>
    <property type="match status" value="1"/>
</dbReference>
<keyword evidence="4 9" id="KW-0808">Transferase</keyword>
<dbReference type="PIRSF" id="PIRSF010376">
    <property type="entry name" value="IspE"/>
    <property type="match status" value="1"/>
</dbReference>
<comment type="pathway">
    <text evidence="9">Isoprenoid biosynthesis; isopentenyl diphosphate biosynthesis via DXP pathway; isopentenyl diphosphate from 1-deoxy-D-xylulose 5-phosphate: step 3/6.</text>
</comment>
<comment type="function">
    <text evidence="9">Catalyzes the phosphorylation of the position 2 hydroxy group of 4-diphosphocytidyl-2C-methyl-D-erythritol.</text>
</comment>
<dbReference type="HAMAP" id="MF_00061">
    <property type="entry name" value="IspE"/>
    <property type="match status" value="1"/>
</dbReference>
<organism evidence="12 13">
    <name type="scientific">Peptostreptococcus russellii</name>
    <dbReference type="NCBI Taxonomy" id="215200"/>
    <lineage>
        <taxon>Bacteria</taxon>
        <taxon>Bacillati</taxon>
        <taxon>Bacillota</taxon>
        <taxon>Clostridia</taxon>
        <taxon>Peptostreptococcales</taxon>
        <taxon>Peptostreptococcaceae</taxon>
        <taxon>Peptostreptococcus</taxon>
    </lineage>
</organism>
<dbReference type="GO" id="GO:0005524">
    <property type="term" value="F:ATP binding"/>
    <property type="evidence" value="ECO:0007669"/>
    <property type="project" value="UniProtKB-UniRule"/>
</dbReference>